<feature type="region of interest" description="Disordered" evidence="1">
    <location>
        <begin position="35"/>
        <end position="61"/>
    </location>
</feature>
<accession>A0A426X6M0</accession>
<feature type="region of interest" description="Disordered" evidence="1">
    <location>
        <begin position="96"/>
        <end position="132"/>
    </location>
</feature>
<dbReference type="EMBL" id="AMZH03025523">
    <property type="protein sequence ID" value="RRT35132.1"/>
    <property type="molecule type" value="Genomic_DNA"/>
</dbReference>
<comment type="caution">
    <text evidence="2">The sequence shown here is derived from an EMBL/GenBank/DDBJ whole genome shotgun (WGS) entry which is preliminary data.</text>
</comment>
<gene>
    <name evidence="2" type="ORF">B296_00053057</name>
</gene>
<reference evidence="2 3" key="1">
    <citation type="journal article" date="2014" name="Agronomy (Basel)">
        <title>A Draft Genome Sequence for Ensete ventricosum, the Drought-Tolerant Tree Against Hunger.</title>
        <authorList>
            <person name="Harrison J."/>
            <person name="Moore K.A."/>
            <person name="Paszkiewicz K."/>
            <person name="Jones T."/>
            <person name="Grant M."/>
            <person name="Ambacheew D."/>
            <person name="Muzemil S."/>
            <person name="Studholme D.J."/>
        </authorList>
    </citation>
    <scope>NUCLEOTIDE SEQUENCE [LARGE SCALE GENOMIC DNA]</scope>
</reference>
<evidence type="ECO:0000256" key="1">
    <source>
        <dbReference type="SAM" id="MobiDB-lite"/>
    </source>
</evidence>
<dbReference type="Proteomes" id="UP000287651">
    <property type="component" value="Unassembled WGS sequence"/>
</dbReference>
<sequence length="132" mass="15222">MTKAPGFYQKQTAENREGNVWAREREEVGGCIYKGRRWDEGRSDGSAKEASAREGQKKDERWQQRWWVNGVLPPLHRMGGAVGAVSVSKSKGMWCRDPIYPTTVTRSTGTAEKKMRRDESERARERERDPHK</sequence>
<organism evidence="2 3">
    <name type="scientific">Ensete ventricosum</name>
    <name type="common">Abyssinian banana</name>
    <name type="synonym">Musa ensete</name>
    <dbReference type="NCBI Taxonomy" id="4639"/>
    <lineage>
        <taxon>Eukaryota</taxon>
        <taxon>Viridiplantae</taxon>
        <taxon>Streptophyta</taxon>
        <taxon>Embryophyta</taxon>
        <taxon>Tracheophyta</taxon>
        <taxon>Spermatophyta</taxon>
        <taxon>Magnoliopsida</taxon>
        <taxon>Liliopsida</taxon>
        <taxon>Zingiberales</taxon>
        <taxon>Musaceae</taxon>
        <taxon>Ensete</taxon>
    </lineage>
</organism>
<feature type="compositionally biased region" description="Basic and acidic residues" evidence="1">
    <location>
        <begin position="111"/>
        <end position="132"/>
    </location>
</feature>
<feature type="region of interest" description="Disordered" evidence="1">
    <location>
        <begin position="1"/>
        <end position="21"/>
    </location>
</feature>
<evidence type="ECO:0000313" key="2">
    <source>
        <dbReference type="EMBL" id="RRT35132.1"/>
    </source>
</evidence>
<feature type="compositionally biased region" description="Basic and acidic residues" evidence="1">
    <location>
        <begin position="36"/>
        <end position="61"/>
    </location>
</feature>
<name>A0A426X6M0_ENSVE</name>
<protein>
    <submittedName>
        <fullName evidence="2">Uncharacterized protein</fullName>
    </submittedName>
</protein>
<dbReference type="AlphaFoldDB" id="A0A426X6M0"/>
<evidence type="ECO:0000313" key="3">
    <source>
        <dbReference type="Proteomes" id="UP000287651"/>
    </source>
</evidence>
<proteinExistence type="predicted"/>